<dbReference type="InterPro" id="IPR016039">
    <property type="entry name" value="Thiolase-like"/>
</dbReference>
<reference evidence="2" key="1">
    <citation type="journal article" date="2019" name="Int. J. Syst. Evol. Microbiol.">
        <title>The Global Catalogue of Microorganisms (GCM) 10K type strain sequencing project: providing services to taxonomists for standard genome sequencing and annotation.</title>
        <authorList>
            <consortium name="The Broad Institute Genomics Platform"/>
            <consortium name="The Broad Institute Genome Sequencing Center for Infectious Disease"/>
            <person name="Wu L."/>
            <person name="Ma J."/>
        </authorList>
    </citation>
    <scope>NUCLEOTIDE SEQUENCE [LARGE SCALE GENOMIC DNA]</scope>
    <source>
        <strain evidence="2">CCUG 53903</strain>
    </source>
</reference>
<keyword evidence="2" id="KW-1185">Reference proteome</keyword>
<evidence type="ECO:0000313" key="2">
    <source>
        <dbReference type="Proteomes" id="UP001596058"/>
    </source>
</evidence>
<organism evidence="1 2">
    <name type="scientific">Nonomuraea insulae</name>
    <dbReference type="NCBI Taxonomy" id="1616787"/>
    <lineage>
        <taxon>Bacteria</taxon>
        <taxon>Bacillati</taxon>
        <taxon>Actinomycetota</taxon>
        <taxon>Actinomycetes</taxon>
        <taxon>Streptosporangiales</taxon>
        <taxon>Streptosporangiaceae</taxon>
        <taxon>Nonomuraea</taxon>
    </lineage>
</organism>
<sequence>MPDDALIPLRLIQISHRCFSAEGAFGGDDRVYFSDLMTSYGVSFHDKAFGIGRTSFTDMIAGLLSGLDDLAQRFDLAVLASATPDAQPGFPLGFLCDAVPEPGLTYAVLDHGVITPFAALRLLDASVRTGRVRRALVFLADQSTLLHDLPMAGWQRPLRDHAVVLVLDDSRGTDVISRPRSLLAVPEEVPALLEAELRRALPARKPGVAVLGHGAAVRLGPLPEIRTVVAEAGLPCTGVWSTAARCLSDRKEPGERVVLADYDEDQRRLSVCAIDGYA</sequence>
<dbReference type="RefSeq" id="WP_379523000.1">
    <property type="nucleotide sequence ID" value="NZ_JBHSPA010000094.1"/>
</dbReference>
<dbReference type="Proteomes" id="UP001596058">
    <property type="component" value="Unassembled WGS sequence"/>
</dbReference>
<name>A0ABW1D6B6_9ACTN</name>
<evidence type="ECO:0000313" key="1">
    <source>
        <dbReference type="EMBL" id="MFC5833574.1"/>
    </source>
</evidence>
<dbReference type="SUPFAM" id="SSF53901">
    <property type="entry name" value="Thiolase-like"/>
    <property type="match status" value="1"/>
</dbReference>
<protein>
    <submittedName>
        <fullName evidence="1">Uncharacterized protein</fullName>
    </submittedName>
</protein>
<dbReference type="EMBL" id="JBHSPA010000094">
    <property type="protein sequence ID" value="MFC5833574.1"/>
    <property type="molecule type" value="Genomic_DNA"/>
</dbReference>
<comment type="caution">
    <text evidence="1">The sequence shown here is derived from an EMBL/GenBank/DDBJ whole genome shotgun (WGS) entry which is preliminary data.</text>
</comment>
<proteinExistence type="predicted"/>
<accession>A0ABW1D6B6</accession>
<gene>
    <name evidence="1" type="ORF">ACFPZ3_57855</name>
</gene>